<dbReference type="AlphaFoldDB" id="A0A9N9E542"/>
<feature type="non-terminal residue" evidence="1">
    <location>
        <position position="1"/>
    </location>
</feature>
<comment type="caution">
    <text evidence="1">The sequence shown here is derived from an EMBL/GenBank/DDBJ whole genome shotgun (WGS) entry which is preliminary data.</text>
</comment>
<name>A0A9N9E542_9GLOM</name>
<evidence type="ECO:0000313" key="1">
    <source>
        <dbReference type="EMBL" id="CAG8664595.1"/>
    </source>
</evidence>
<sequence>MLGRFDNDDDDDTITYTNVCSFVDTDIDNDEEGQSMDYTITTK</sequence>
<evidence type="ECO:0000313" key="2">
    <source>
        <dbReference type="Proteomes" id="UP000789739"/>
    </source>
</evidence>
<keyword evidence="2" id="KW-1185">Reference proteome</keyword>
<dbReference type="Proteomes" id="UP000789739">
    <property type="component" value="Unassembled WGS sequence"/>
</dbReference>
<dbReference type="EMBL" id="CAJVPI010004041">
    <property type="protein sequence ID" value="CAG8664595.1"/>
    <property type="molecule type" value="Genomic_DNA"/>
</dbReference>
<reference evidence="1" key="1">
    <citation type="submission" date="2021-06" db="EMBL/GenBank/DDBJ databases">
        <authorList>
            <person name="Kallberg Y."/>
            <person name="Tangrot J."/>
            <person name="Rosling A."/>
        </authorList>
    </citation>
    <scope>NUCLEOTIDE SEQUENCE</scope>
    <source>
        <strain evidence="1">BR232B</strain>
    </source>
</reference>
<proteinExistence type="predicted"/>
<accession>A0A9N9E542</accession>
<protein>
    <submittedName>
        <fullName evidence="1">10556_t:CDS:1</fullName>
    </submittedName>
</protein>
<organism evidence="1 2">
    <name type="scientific">Paraglomus brasilianum</name>
    <dbReference type="NCBI Taxonomy" id="144538"/>
    <lineage>
        <taxon>Eukaryota</taxon>
        <taxon>Fungi</taxon>
        <taxon>Fungi incertae sedis</taxon>
        <taxon>Mucoromycota</taxon>
        <taxon>Glomeromycotina</taxon>
        <taxon>Glomeromycetes</taxon>
        <taxon>Paraglomerales</taxon>
        <taxon>Paraglomeraceae</taxon>
        <taxon>Paraglomus</taxon>
    </lineage>
</organism>
<gene>
    <name evidence="1" type="ORF">PBRASI_LOCUS10975</name>
</gene>